<keyword evidence="5 6" id="KW-0472">Membrane</keyword>
<evidence type="ECO:0000256" key="4">
    <source>
        <dbReference type="ARBA" id="ARBA00022989"/>
    </source>
</evidence>
<dbReference type="InterPro" id="IPR020846">
    <property type="entry name" value="MFS_dom"/>
</dbReference>
<organism evidence="8 9">
    <name type="scientific">Tsukamurella soli</name>
    <dbReference type="NCBI Taxonomy" id="644556"/>
    <lineage>
        <taxon>Bacteria</taxon>
        <taxon>Bacillati</taxon>
        <taxon>Actinomycetota</taxon>
        <taxon>Actinomycetes</taxon>
        <taxon>Mycobacteriales</taxon>
        <taxon>Tsukamurellaceae</taxon>
        <taxon>Tsukamurella</taxon>
    </lineage>
</organism>
<comment type="subcellular location">
    <subcellularLocation>
        <location evidence="1">Cell inner membrane</location>
        <topology evidence="1">Multi-pass membrane protein</topology>
    </subcellularLocation>
</comment>
<evidence type="ECO:0000313" key="8">
    <source>
        <dbReference type="EMBL" id="GAA4385358.1"/>
    </source>
</evidence>
<feature type="transmembrane region" description="Helical" evidence="6">
    <location>
        <begin position="169"/>
        <end position="187"/>
    </location>
</feature>
<evidence type="ECO:0000256" key="1">
    <source>
        <dbReference type="ARBA" id="ARBA00004429"/>
    </source>
</evidence>
<keyword evidence="9" id="KW-1185">Reference proteome</keyword>
<keyword evidence="3 6" id="KW-0812">Transmembrane</keyword>
<evidence type="ECO:0000256" key="5">
    <source>
        <dbReference type="ARBA" id="ARBA00023136"/>
    </source>
</evidence>
<protein>
    <submittedName>
        <fullName evidence="8">MFS transporter</fullName>
    </submittedName>
</protein>
<name>A0ABP8J5F8_9ACTN</name>
<dbReference type="InterPro" id="IPR036259">
    <property type="entry name" value="MFS_trans_sf"/>
</dbReference>
<feature type="transmembrane region" description="Helical" evidence="6">
    <location>
        <begin position="424"/>
        <end position="446"/>
    </location>
</feature>
<sequence length="456" mass="46619">MTDAAFRPRFTAPLLLGVVLNPVNSSLLATALAGIGADFHRGPGAAASLISVLYLCCAVAQPTMGKAAAVLGERRVFVAGLLILLLGGVIGTTAPVFELLVVSRALIGIGTSAAYPTAMALVRRRADKFGTGVPNRVLGNFAIAGQVIAVLGLPIGGVLTGVFGWRAVFFVNVPMVAVALPLVWFGVPRDGPSVVAGGRIGGLLRAVDIPGIALFAATVVALLLFVSGVRHPVWWLAVLACGAMVALVAWEQRASSPLIDVRMLASHPPLVRTYLRQALGSLGNYLAMYGLSQWMEGAAGYTAAQVGLLLVPLSALSIVVARVNSSHGWVRGPLLGTGGAFAAAGALMLGMDHRSPVALLLLMSLLLGVADGLSGYANQTSLYVQSPADQVGVAAGLFRTFAYFGAIASSSLIGIAFGSRVTDAGFHVIACVIVGLGGALVAMTVADRAIPRTAGV</sequence>
<dbReference type="Proteomes" id="UP001500635">
    <property type="component" value="Unassembled WGS sequence"/>
</dbReference>
<feature type="transmembrane region" description="Helical" evidence="6">
    <location>
        <begin position="298"/>
        <end position="321"/>
    </location>
</feature>
<feature type="transmembrane region" description="Helical" evidence="6">
    <location>
        <begin position="357"/>
        <end position="376"/>
    </location>
</feature>
<feature type="transmembrane region" description="Helical" evidence="6">
    <location>
        <begin position="143"/>
        <end position="163"/>
    </location>
</feature>
<dbReference type="Gene3D" id="1.20.1720.10">
    <property type="entry name" value="Multidrug resistance protein D"/>
    <property type="match status" value="1"/>
</dbReference>
<dbReference type="Gene3D" id="1.20.1250.20">
    <property type="entry name" value="MFS general substrate transporter like domains"/>
    <property type="match status" value="1"/>
</dbReference>
<evidence type="ECO:0000259" key="7">
    <source>
        <dbReference type="PROSITE" id="PS50850"/>
    </source>
</evidence>
<keyword evidence="2" id="KW-0813">Transport</keyword>
<dbReference type="RefSeq" id="WP_344990920.1">
    <property type="nucleotide sequence ID" value="NZ_BAABFR010000007.1"/>
</dbReference>
<accession>A0ABP8J5F8</accession>
<dbReference type="SUPFAM" id="SSF103473">
    <property type="entry name" value="MFS general substrate transporter"/>
    <property type="match status" value="1"/>
</dbReference>
<feature type="transmembrane region" description="Helical" evidence="6">
    <location>
        <begin position="397"/>
        <end position="418"/>
    </location>
</feature>
<feature type="transmembrane region" description="Helical" evidence="6">
    <location>
        <begin position="333"/>
        <end position="351"/>
    </location>
</feature>
<evidence type="ECO:0000256" key="2">
    <source>
        <dbReference type="ARBA" id="ARBA00022448"/>
    </source>
</evidence>
<evidence type="ECO:0000313" key="9">
    <source>
        <dbReference type="Proteomes" id="UP001500635"/>
    </source>
</evidence>
<keyword evidence="4 6" id="KW-1133">Transmembrane helix</keyword>
<evidence type="ECO:0000256" key="3">
    <source>
        <dbReference type="ARBA" id="ARBA00022692"/>
    </source>
</evidence>
<dbReference type="Pfam" id="PF07690">
    <property type="entry name" value="MFS_1"/>
    <property type="match status" value="1"/>
</dbReference>
<reference evidence="9" key="1">
    <citation type="journal article" date="2019" name="Int. J. Syst. Evol. Microbiol.">
        <title>The Global Catalogue of Microorganisms (GCM) 10K type strain sequencing project: providing services to taxonomists for standard genome sequencing and annotation.</title>
        <authorList>
            <consortium name="The Broad Institute Genomics Platform"/>
            <consortium name="The Broad Institute Genome Sequencing Center for Infectious Disease"/>
            <person name="Wu L."/>
            <person name="Ma J."/>
        </authorList>
    </citation>
    <scope>NUCLEOTIDE SEQUENCE [LARGE SCALE GENOMIC DNA]</scope>
    <source>
        <strain evidence="9">JCM 17688</strain>
    </source>
</reference>
<dbReference type="InterPro" id="IPR011701">
    <property type="entry name" value="MFS"/>
</dbReference>
<dbReference type="EMBL" id="BAABFR010000007">
    <property type="protein sequence ID" value="GAA4385358.1"/>
    <property type="molecule type" value="Genomic_DNA"/>
</dbReference>
<gene>
    <name evidence="8" type="ORF">GCM10023147_07030</name>
</gene>
<dbReference type="PROSITE" id="PS50850">
    <property type="entry name" value="MFS"/>
    <property type="match status" value="1"/>
</dbReference>
<proteinExistence type="predicted"/>
<feature type="transmembrane region" description="Helical" evidence="6">
    <location>
        <begin position="45"/>
        <end position="64"/>
    </location>
</feature>
<comment type="caution">
    <text evidence="8">The sequence shown here is derived from an EMBL/GenBank/DDBJ whole genome shotgun (WGS) entry which is preliminary data.</text>
</comment>
<feature type="transmembrane region" description="Helical" evidence="6">
    <location>
        <begin position="233"/>
        <end position="252"/>
    </location>
</feature>
<dbReference type="PANTHER" id="PTHR23501:SF191">
    <property type="entry name" value="VACUOLAR BASIC AMINO ACID TRANSPORTER 4"/>
    <property type="match status" value="1"/>
</dbReference>
<dbReference type="PANTHER" id="PTHR23501">
    <property type="entry name" value="MAJOR FACILITATOR SUPERFAMILY"/>
    <property type="match status" value="1"/>
</dbReference>
<feature type="transmembrane region" description="Helical" evidence="6">
    <location>
        <begin position="76"/>
        <end position="97"/>
    </location>
</feature>
<feature type="domain" description="Major facilitator superfamily (MFS) profile" evidence="7">
    <location>
        <begin position="10"/>
        <end position="449"/>
    </location>
</feature>
<feature type="transmembrane region" description="Helical" evidence="6">
    <location>
        <begin position="207"/>
        <end position="227"/>
    </location>
</feature>
<evidence type="ECO:0000256" key="6">
    <source>
        <dbReference type="SAM" id="Phobius"/>
    </source>
</evidence>